<dbReference type="GO" id="GO:0003677">
    <property type="term" value="F:DNA binding"/>
    <property type="evidence" value="ECO:0007669"/>
    <property type="project" value="UniProtKB-KW"/>
</dbReference>
<dbReference type="PANTHER" id="PTHR33154">
    <property type="entry name" value="TRANSCRIPTIONAL REGULATOR, ARSR FAMILY"/>
    <property type="match status" value="1"/>
</dbReference>
<dbReference type="EMBL" id="KF900331">
    <property type="protein sequence ID" value="AIE91234.1"/>
    <property type="molecule type" value="Genomic_DNA"/>
</dbReference>
<dbReference type="InterPro" id="IPR011991">
    <property type="entry name" value="ArsR-like_HTH"/>
</dbReference>
<dbReference type="AlphaFoldDB" id="A0A075FIV3"/>
<dbReference type="SMART" id="SM00418">
    <property type="entry name" value="HTH_ARSR"/>
    <property type="match status" value="1"/>
</dbReference>
<proteinExistence type="predicted"/>
<dbReference type="Gene3D" id="1.10.10.10">
    <property type="entry name" value="Winged helix-like DNA-binding domain superfamily/Winged helix DNA-binding domain"/>
    <property type="match status" value="1"/>
</dbReference>
<dbReference type="InterPro" id="IPR051081">
    <property type="entry name" value="HTH_MetalResp_TranReg"/>
</dbReference>
<name>A0A075FIV3_9EURY</name>
<evidence type="ECO:0000256" key="1">
    <source>
        <dbReference type="ARBA" id="ARBA00023015"/>
    </source>
</evidence>
<reference evidence="5" key="1">
    <citation type="journal article" date="2014" name="Genome Biol. Evol.">
        <title>Pangenome evidence for extensive interdomain horizontal transfer affecting lineage core and shell genes in uncultured planktonic thaumarchaeota and euryarchaeota.</title>
        <authorList>
            <person name="Deschamps P."/>
            <person name="Zivanovic Y."/>
            <person name="Moreira D."/>
            <person name="Rodriguez-Valera F."/>
            <person name="Lopez-Garcia P."/>
        </authorList>
    </citation>
    <scope>NUCLEOTIDE SEQUENCE</scope>
</reference>
<organism evidence="5">
    <name type="scientific">uncultured marine group II/III euryarchaeote AD1000_10_C12</name>
    <dbReference type="NCBI Taxonomy" id="1457717"/>
    <lineage>
        <taxon>Archaea</taxon>
        <taxon>Methanobacteriati</taxon>
        <taxon>Methanobacteriota</taxon>
        <taxon>environmental samples</taxon>
    </lineage>
</organism>
<dbReference type="InterPro" id="IPR036390">
    <property type="entry name" value="WH_DNA-bd_sf"/>
</dbReference>
<evidence type="ECO:0000256" key="2">
    <source>
        <dbReference type="ARBA" id="ARBA00023125"/>
    </source>
</evidence>
<keyword evidence="1" id="KW-0805">Transcription regulation</keyword>
<keyword evidence="3" id="KW-0804">Transcription</keyword>
<dbReference type="InterPro" id="IPR036388">
    <property type="entry name" value="WH-like_DNA-bd_sf"/>
</dbReference>
<dbReference type="InterPro" id="IPR001845">
    <property type="entry name" value="HTH_ArsR_DNA-bd_dom"/>
</dbReference>
<dbReference type="GO" id="GO:0003700">
    <property type="term" value="F:DNA-binding transcription factor activity"/>
    <property type="evidence" value="ECO:0007669"/>
    <property type="project" value="InterPro"/>
</dbReference>
<sequence length="252" mass="28518">MNSVVDFDTALTILENKARRLILEMLVREPHYPLQLSKHLEISQQAVMKHLRVLEEAGFVQSEQVRSDKGGPPKKIFSVKQSFSLRLDLGPDLFRSDHRTLPAGGPVRLSSRLPDSAIPVAEKIGGRRKISVAEAMDLVGQLNETLEALDAQRDALIALHQQVMSRVSSTVDKNFLQYEERNLVHTLLERPRRPVDLDAWSETLRLEVPRAEAIITEVRERMMYEIADADRTVIIAGKKSQLPWWAVLGSDD</sequence>
<dbReference type="Pfam" id="PF01022">
    <property type="entry name" value="HTH_5"/>
    <property type="match status" value="1"/>
</dbReference>
<evidence type="ECO:0000313" key="5">
    <source>
        <dbReference type="EMBL" id="AIE91234.1"/>
    </source>
</evidence>
<dbReference type="CDD" id="cd00090">
    <property type="entry name" value="HTH_ARSR"/>
    <property type="match status" value="1"/>
</dbReference>
<accession>A0A075FIV3</accession>
<feature type="domain" description="HTH arsR-type" evidence="4">
    <location>
        <begin position="9"/>
        <end position="88"/>
    </location>
</feature>
<protein>
    <submittedName>
        <fullName evidence="5">Transcriptional regulator ArsR family</fullName>
    </submittedName>
</protein>
<dbReference type="SUPFAM" id="SSF46785">
    <property type="entry name" value="Winged helix' DNA-binding domain"/>
    <property type="match status" value="1"/>
</dbReference>
<dbReference type="PANTHER" id="PTHR33154:SF33">
    <property type="entry name" value="TRANSCRIPTIONAL REPRESSOR SDPR"/>
    <property type="match status" value="1"/>
</dbReference>
<evidence type="ECO:0000259" key="4">
    <source>
        <dbReference type="SMART" id="SM00418"/>
    </source>
</evidence>
<evidence type="ECO:0000256" key="3">
    <source>
        <dbReference type="ARBA" id="ARBA00023163"/>
    </source>
</evidence>
<keyword evidence="2" id="KW-0238">DNA-binding</keyword>